<dbReference type="OrthoDB" id="6020543at2759"/>
<evidence type="ECO:0000259" key="1">
    <source>
        <dbReference type="PROSITE" id="PS50940"/>
    </source>
</evidence>
<dbReference type="GO" id="GO:0005576">
    <property type="term" value="C:extracellular region"/>
    <property type="evidence" value="ECO:0007669"/>
    <property type="project" value="InterPro"/>
</dbReference>
<feature type="domain" description="Chitin-binding type-2" evidence="1">
    <location>
        <begin position="2"/>
        <end position="60"/>
    </location>
</feature>
<accession>A0A0Q9WX11</accession>
<sequence>MDNMCAQWSGTGYIGNPTDCTSWGYCKNQELVATGSCTKGEVYEPQSQSCQYASTTPCTTSAKETCAALKTAGFVAEPSDCTKYTYCFGDGKSETQTCPTGQMYAANNNSCVWGPTCPQDTLCRFMPNNIFVGDPTNCKQYLQCINGYGMDRLVTDTYTVLAARKNLFGDRAPLDWNLMKMLNHVYLPRPPFVH</sequence>
<name>A0A0Q9WX11_DROVI</name>
<dbReference type="Gene3D" id="2.170.140.10">
    <property type="entry name" value="Chitin binding domain"/>
    <property type="match status" value="1"/>
</dbReference>
<dbReference type="SMART" id="SM00494">
    <property type="entry name" value="ChtBD2"/>
    <property type="match status" value="2"/>
</dbReference>
<dbReference type="PROSITE" id="PS50940">
    <property type="entry name" value="CHIT_BIND_II"/>
    <property type="match status" value="2"/>
</dbReference>
<keyword evidence="3" id="KW-1185">Reference proteome</keyword>
<dbReference type="EMBL" id="CH940647">
    <property type="protein sequence ID" value="KRF84901.1"/>
    <property type="molecule type" value="Genomic_DNA"/>
</dbReference>
<dbReference type="Pfam" id="PF01607">
    <property type="entry name" value="CBM_14"/>
    <property type="match status" value="2"/>
</dbReference>
<protein>
    <recommendedName>
        <fullName evidence="1">Chitin-binding type-2 domain-containing protein</fullName>
    </recommendedName>
</protein>
<dbReference type="AlphaFoldDB" id="A0A0Q9WX11"/>
<gene>
    <name evidence="2" type="primary">Dvir\GJ26994</name>
    <name evidence="2" type="ORF">Dvir_GJ26994</name>
</gene>
<dbReference type="InterPro" id="IPR036508">
    <property type="entry name" value="Chitin-bd_dom_sf"/>
</dbReference>
<feature type="domain" description="Chitin-binding type-2" evidence="1">
    <location>
        <begin position="63"/>
        <end position="119"/>
    </location>
</feature>
<dbReference type="Proteomes" id="UP000008792">
    <property type="component" value="Unassembled WGS sequence"/>
</dbReference>
<organism evidence="2 3">
    <name type="scientific">Drosophila virilis</name>
    <name type="common">Fruit fly</name>
    <dbReference type="NCBI Taxonomy" id="7244"/>
    <lineage>
        <taxon>Eukaryota</taxon>
        <taxon>Metazoa</taxon>
        <taxon>Ecdysozoa</taxon>
        <taxon>Arthropoda</taxon>
        <taxon>Hexapoda</taxon>
        <taxon>Insecta</taxon>
        <taxon>Pterygota</taxon>
        <taxon>Neoptera</taxon>
        <taxon>Endopterygota</taxon>
        <taxon>Diptera</taxon>
        <taxon>Brachycera</taxon>
        <taxon>Muscomorpha</taxon>
        <taxon>Ephydroidea</taxon>
        <taxon>Drosophilidae</taxon>
        <taxon>Drosophila</taxon>
    </lineage>
</organism>
<evidence type="ECO:0000313" key="3">
    <source>
        <dbReference type="Proteomes" id="UP000008792"/>
    </source>
</evidence>
<reference evidence="2 3" key="1">
    <citation type="journal article" date="2007" name="Nature">
        <title>Evolution of genes and genomes on the Drosophila phylogeny.</title>
        <authorList>
            <consortium name="Drosophila 12 Genomes Consortium"/>
            <person name="Clark A.G."/>
            <person name="Eisen M.B."/>
            <person name="Smith D.R."/>
            <person name="Bergman C.M."/>
            <person name="Oliver B."/>
            <person name="Markow T.A."/>
            <person name="Kaufman T.C."/>
            <person name="Kellis M."/>
            <person name="Gelbart W."/>
            <person name="Iyer V.N."/>
            <person name="Pollard D.A."/>
            <person name="Sackton T.B."/>
            <person name="Larracuente A.M."/>
            <person name="Singh N.D."/>
            <person name="Abad J.P."/>
            <person name="Abt D.N."/>
            <person name="Adryan B."/>
            <person name="Aguade M."/>
            <person name="Akashi H."/>
            <person name="Anderson W.W."/>
            <person name="Aquadro C.F."/>
            <person name="Ardell D.H."/>
            <person name="Arguello R."/>
            <person name="Artieri C.G."/>
            <person name="Barbash D.A."/>
            <person name="Barker D."/>
            <person name="Barsanti P."/>
            <person name="Batterham P."/>
            <person name="Batzoglou S."/>
            <person name="Begun D."/>
            <person name="Bhutkar A."/>
            <person name="Blanco E."/>
            <person name="Bosak S.A."/>
            <person name="Bradley R.K."/>
            <person name="Brand A.D."/>
            <person name="Brent M.R."/>
            <person name="Brooks A.N."/>
            <person name="Brown R.H."/>
            <person name="Butlin R.K."/>
            <person name="Caggese C."/>
            <person name="Calvi B.R."/>
            <person name="Bernardo de Carvalho A."/>
            <person name="Caspi A."/>
            <person name="Castrezana S."/>
            <person name="Celniker S.E."/>
            <person name="Chang J.L."/>
            <person name="Chapple C."/>
            <person name="Chatterji S."/>
            <person name="Chinwalla A."/>
            <person name="Civetta A."/>
            <person name="Clifton S.W."/>
            <person name="Comeron J.M."/>
            <person name="Costello J.C."/>
            <person name="Coyne J.A."/>
            <person name="Daub J."/>
            <person name="David R.G."/>
            <person name="Delcher A.L."/>
            <person name="Delehaunty K."/>
            <person name="Do C.B."/>
            <person name="Ebling H."/>
            <person name="Edwards K."/>
            <person name="Eickbush T."/>
            <person name="Evans J.D."/>
            <person name="Filipski A."/>
            <person name="Findeiss S."/>
            <person name="Freyhult E."/>
            <person name="Fulton L."/>
            <person name="Fulton R."/>
            <person name="Garcia A.C."/>
            <person name="Gardiner A."/>
            <person name="Garfield D.A."/>
            <person name="Garvin B.E."/>
            <person name="Gibson G."/>
            <person name="Gilbert D."/>
            <person name="Gnerre S."/>
            <person name="Godfrey J."/>
            <person name="Good R."/>
            <person name="Gotea V."/>
            <person name="Gravely B."/>
            <person name="Greenberg A.J."/>
            <person name="Griffiths-Jones S."/>
            <person name="Gross S."/>
            <person name="Guigo R."/>
            <person name="Gustafson E.A."/>
            <person name="Haerty W."/>
            <person name="Hahn M.W."/>
            <person name="Halligan D.L."/>
            <person name="Halpern A.L."/>
            <person name="Halter G.M."/>
            <person name="Han M.V."/>
            <person name="Heger A."/>
            <person name="Hillier L."/>
            <person name="Hinrichs A.S."/>
            <person name="Holmes I."/>
            <person name="Hoskins R.A."/>
            <person name="Hubisz M.J."/>
            <person name="Hultmark D."/>
            <person name="Huntley M.A."/>
            <person name="Jaffe D.B."/>
            <person name="Jagadeeshan S."/>
            <person name="Jeck W.R."/>
            <person name="Johnson J."/>
            <person name="Jones C.D."/>
            <person name="Jordan W.C."/>
            <person name="Karpen G.H."/>
            <person name="Kataoka E."/>
            <person name="Keightley P.D."/>
            <person name="Kheradpour P."/>
            <person name="Kirkness E.F."/>
            <person name="Koerich L.B."/>
            <person name="Kristiansen K."/>
            <person name="Kudrna D."/>
            <person name="Kulathinal R.J."/>
            <person name="Kumar S."/>
            <person name="Kwok R."/>
            <person name="Lander E."/>
            <person name="Langley C.H."/>
            <person name="Lapoint R."/>
            <person name="Lazzaro B.P."/>
            <person name="Lee S.J."/>
            <person name="Levesque L."/>
            <person name="Li R."/>
            <person name="Lin C.F."/>
            <person name="Lin M.F."/>
            <person name="Lindblad-Toh K."/>
            <person name="Llopart A."/>
            <person name="Long M."/>
            <person name="Low L."/>
            <person name="Lozovsky E."/>
            <person name="Lu J."/>
            <person name="Luo M."/>
            <person name="Machado C.A."/>
            <person name="Makalowski W."/>
            <person name="Marzo M."/>
            <person name="Matsuda M."/>
            <person name="Matzkin L."/>
            <person name="McAllister B."/>
            <person name="McBride C.S."/>
            <person name="McKernan B."/>
            <person name="McKernan K."/>
            <person name="Mendez-Lago M."/>
            <person name="Minx P."/>
            <person name="Mollenhauer M.U."/>
            <person name="Montooth K."/>
            <person name="Mount S.M."/>
            <person name="Mu X."/>
            <person name="Myers E."/>
            <person name="Negre B."/>
            <person name="Newfeld S."/>
            <person name="Nielsen R."/>
            <person name="Noor M.A."/>
            <person name="O'Grady P."/>
            <person name="Pachter L."/>
            <person name="Papaceit M."/>
            <person name="Parisi M.J."/>
            <person name="Parisi M."/>
            <person name="Parts L."/>
            <person name="Pedersen J.S."/>
            <person name="Pesole G."/>
            <person name="Phillippy A.M."/>
            <person name="Ponting C.P."/>
            <person name="Pop M."/>
            <person name="Porcelli D."/>
            <person name="Powell J.R."/>
            <person name="Prohaska S."/>
            <person name="Pruitt K."/>
            <person name="Puig M."/>
            <person name="Quesneville H."/>
            <person name="Ram K.R."/>
            <person name="Rand D."/>
            <person name="Rasmussen M.D."/>
            <person name="Reed L.K."/>
            <person name="Reenan R."/>
            <person name="Reily A."/>
            <person name="Remington K.A."/>
            <person name="Rieger T.T."/>
            <person name="Ritchie M.G."/>
            <person name="Robin C."/>
            <person name="Rogers Y.H."/>
            <person name="Rohde C."/>
            <person name="Rozas J."/>
            <person name="Rubenfield M.J."/>
            <person name="Ruiz A."/>
            <person name="Russo S."/>
            <person name="Salzberg S.L."/>
            <person name="Sanchez-Gracia A."/>
            <person name="Saranga D.J."/>
            <person name="Sato H."/>
            <person name="Schaeffer S.W."/>
            <person name="Schatz M.C."/>
            <person name="Schlenke T."/>
            <person name="Schwartz R."/>
            <person name="Segarra C."/>
            <person name="Singh R.S."/>
            <person name="Sirot L."/>
            <person name="Sirota M."/>
            <person name="Sisneros N.B."/>
            <person name="Smith C.D."/>
            <person name="Smith T.F."/>
            <person name="Spieth J."/>
            <person name="Stage D.E."/>
            <person name="Stark A."/>
            <person name="Stephan W."/>
            <person name="Strausberg R.L."/>
            <person name="Strempel S."/>
            <person name="Sturgill D."/>
            <person name="Sutton G."/>
            <person name="Sutton G.G."/>
            <person name="Tao W."/>
            <person name="Teichmann S."/>
            <person name="Tobari Y.N."/>
            <person name="Tomimura Y."/>
            <person name="Tsolas J.M."/>
            <person name="Valente V.L."/>
            <person name="Venter E."/>
            <person name="Venter J.C."/>
            <person name="Vicario S."/>
            <person name="Vieira F.G."/>
            <person name="Vilella A.J."/>
            <person name="Villasante A."/>
            <person name="Walenz B."/>
            <person name="Wang J."/>
            <person name="Wasserman M."/>
            <person name="Watts T."/>
            <person name="Wilson D."/>
            <person name="Wilson R.K."/>
            <person name="Wing R.A."/>
            <person name="Wolfner M.F."/>
            <person name="Wong A."/>
            <person name="Wong G.K."/>
            <person name="Wu C.I."/>
            <person name="Wu G."/>
            <person name="Yamamoto D."/>
            <person name="Yang H.P."/>
            <person name="Yang S.P."/>
            <person name="Yorke J.A."/>
            <person name="Yoshida K."/>
            <person name="Zdobnov E."/>
            <person name="Zhang P."/>
            <person name="Zhang Y."/>
            <person name="Zimin A.V."/>
            <person name="Baldwin J."/>
            <person name="Abdouelleil A."/>
            <person name="Abdulkadir J."/>
            <person name="Abebe A."/>
            <person name="Abera B."/>
            <person name="Abreu J."/>
            <person name="Acer S.C."/>
            <person name="Aftuck L."/>
            <person name="Alexander A."/>
            <person name="An P."/>
            <person name="Anderson E."/>
            <person name="Anderson S."/>
            <person name="Arachi H."/>
            <person name="Azer M."/>
            <person name="Bachantsang P."/>
            <person name="Barry A."/>
            <person name="Bayul T."/>
            <person name="Berlin A."/>
            <person name="Bessette D."/>
            <person name="Bloom T."/>
            <person name="Blye J."/>
            <person name="Boguslavskiy L."/>
            <person name="Bonnet C."/>
            <person name="Boukhgalter B."/>
            <person name="Bourzgui I."/>
            <person name="Brown A."/>
            <person name="Cahill P."/>
            <person name="Channer S."/>
            <person name="Cheshatsang Y."/>
            <person name="Chuda L."/>
            <person name="Citroen M."/>
            <person name="Collymore A."/>
            <person name="Cooke P."/>
            <person name="Costello M."/>
            <person name="D'Aco K."/>
            <person name="Daza R."/>
            <person name="De Haan G."/>
            <person name="DeGray S."/>
            <person name="DeMaso C."/>
            <person name="Dhargay N."/>
            <person name="Dooley K."/>
            <person name="Dooley E."/>
            <person name="Doricent M."/>
            <person name="Dorje P."/>
            <person name="Dorjee K."/>
            <person name="Dupes A."/>
            <person name="Elong R."/>
            <person name="Falk J."/>
            <person name="Farina A."/>
            <person name="Faro S."/>
            <person name="Ferguson D."/>
            <person name="Fisher S."/>
            <person name="Foley C.D."/>
            <person name="Franke A."/>
            <person name="Friedrich D."/>
            <person name="Gadbois L."/>
            <person name="Gearin G."/>
            <person name="Gearin C.R."/>
            <person name="Giannoukos G."/>
            <person name="Goode T."/>
            <person name="Graham J."/>
            <person name="Grandbois E."/>
            <person name="Grewal S."/>
            <person name="Gyaltsen K."/>
            <person name="Hafez N."/>
            <person name="Hagos B."/>
            <person name="Hall J."/>
            <person name="Henson C."/>
            <person name="Hollinger A."/>
            <person name="Honan T."/>
            <person name="Huard M.D."/>
            <person name="Hughes L."/>
            <person name="Hurhula B."/>
            <person name="Husby M.E."/>
            <person name="Kamat A."/>
            <person name="Kanga B."/>
            <person name="Kashin S."/>
            <person name="Khazanovich D."/>
            <person name="Kisner P."/>
            <person name="Lance K."/>
            <person name="Lara M."/>
            <person name="Lee W."/>
            <person name="Lennon N."/>
            <person name="Letendre F."/>
            <person name="LeVine R."/>
            <person name="Lipovsky A."/>
            <person name="Liu X."/>
            <person name="Liu J."/>
            <person name="Liu S."/>
            <person name="Lokyitsang T."/>
            <person name="Lokyitsang Y."/>
            <person name="Lubonja R."/>
            <person name="Lui A."/>
            <person name="MacDonald P."/>
            <person name="Magnisalis V."/>
            <person name="Maru K."/>
            <person name="Matthews C."/>
            <person name="McCusker W."/>
            <person name="McDonough S."/>
            <person name="Mehta T."/>
            <person name="Meldrim J."/>
            <person name="Meneus L."/>
            <person name="Mihai O."/>
            <person name="Mihalev A."/>
            <person name="Mihova T."/>
            <person name="Mittelman R."/>
            <person name="Mlenga V."/>
            <person name="Montmayeur A."/>
            <person name="Mulrain L."/>
            <person name="Navidi A."/>
            <person name="Naylor J."/>
            <person name="Negash T."/>
            <person name="Nguyen T."/>
            <person name="Nguyen N."/>
            <person name="Nicol R."/>
            <person name="Norbu C."/>
            <person name="Norbu N."/>
            <person name="Novod N."/>
            <person name="O'Neill B."/>
            <person name="Osman S."/>
            <person name="Markiewicz E."/>
            <person name="Oyono O.L."/>
            <person name="Patti C."/>
            <person name="Phunkhang P."/>
            <person name="Pierre F."/>
            <person name="Priest M."/>
            <person name="Raghuraman S."/>
            <person name="Rege F."/>
            <person name="Reyes R."/>
            <person name="Rise C."/>
            <person name="Rogov P."/>
            <person name="Ross K."/>
            <person name="Ryan E."/>
            <person name="Settipalli S."/>
            <person name="Shea T."/>
            <person name="Sherpa N."/>
            <person name="Shi L."/>
            <person name="Shih D."/>
            <person name="Sparrow T."/>
            <person name="Spaulding J."/>
            <person name="Stalker J."/>
            <person name="Stange-Thomann N."/>
            <person name="Stavropoulos S."/>
            <person name="Stone C."/>
            <person name="Strader C."/>
            <person name="Tesfaye S."/>
            <person name="Thomson T."/>
            <person name="Thoulutsang Y."/>
            <person name="Thoulutsang D."/>
            <person name="Topham K."/>
            <person name="Topping I."/>
            <person name="Tsamla T."/>
            <person name="Vassiliev H."/>
            <person name="Vo A."/>
            <person name="Wangchuk T."/>
            <person name="Wangdi T."/>
            <person name="Weiand M."/>
            <person name="Wilkinson J."/>
            <person name="Wilson A."/>
            <person name="Yadav S."/>
            <person name="Young G."/>
            <person name="Yu Q."/>
            <person name="Zembek L."/>
            <person name="Zhong D."/>
            <person name="Zimmer A."/>
            <person name="Zwirko Z."/>
            <person name="Jaffe D.B."/>
            <person name="Alvarez P."/>
            <person name="Brockman W."/>
            <person name="Butler J."/>
            <person name="Chin C."/>
            <person name="Gnerre S."/>
            <person name="Grabherr M."/>
            <person name="Kleber M."/>
            <person name="Mauceli E."/>
            <person name="MacCallum I."/>
        </authorList>
    </citation>
    <scope>NUCLEOTIDE SEQUENCE [LARGE SCALE GENOMIC DNA]</scope>
    <source>
        <strain evidence="3">Tucson 15010-1051.87</strain>
    </source>
</reference>
<evidence type="ECO:0000313" key="2">
    <source>
        <dbReference type="EMBL" id="KRF84901.1"/>
    </source>
</evidence>
<dbReference type="InterPro" id="IPR002557">
    <property type="entry name" value="Chitin-bd_dom"/>
</dbReference>
<dbReference type="SUPFAM" id="SSF57625">
    <property type="entry name" value="Invertebrate chitin-binding proteins"/>
    <property type="match status" value="3"/>
</dbReference>
<dbReference type="GO" id="GO:0008061">
    <property type="term" value="F:chitin binding"/>
    <property type="evidence" value="ECO:0007669"/>
    <property type="project" value="InterPro"/>
</dbReference>
<proteinExistence type="predicted"/>
<dbReference type="InParanoid" id="A0A0Q9WX11"/>